<dbReference type="InterPro" id="IPR032640">
    <property type="entry name" value="AMPK1_CBM"/>
</dbReference>
<organism evidence="3 4">
    <name type="scientific">Artemisia annua</name>
    <name type="common">Sweet wormwood</name>
    <dbReference type="NCBI Taxonomy" id="35608"/>
    <lineage>
        <taxon>Eukaryota</taxon>
        <taxon>Viridiplantae</taxon>
        <taxon>Streptophyta</taxon>
        <taxon>Embryophyta</taxon>
        <taxon>Tracheophyta</taxon>
        <taxon>Spermatophyta</taxon>
        <taxon>Magnoliopsida</taxon>
        <taxon>eudicotyledons</taxon>
        <taxon>Gunneridae</taxon>
        <taxon>Pentapetalae</taxon>
        <taxon>asterids</taxon>
        <taxon>campanulids</taxon>
        <taxon>Asterales</taxon>
        <taxon>Asteraceae</taxon>
        <taxon>Asteroideae</taxon>
        <taxon>Anthemideae</taxon>
        <taxon>Artemisiinae</taxon>
        <taxon>Artemisia</taxon>
    </lineage>
</organism>
<dbReference type="CDD" id="cd02859">
    <property type="entry name" value="E_set_AMPKbeta_like_N"/>
    <property type="match status" value="1"/>
</dbReference>
<keyword evidence="1" id="KW-0175">Coiled coil</keyword>
<dbReference type="GO" id="GO:0009507">
    <property type="term" value="C:chloroplast"/>
    <property type="evidence" value="ECO:0007669"/>
    <property type="project" value="UniProtKB-ARBA"/>
</dbReference>
<dbReference type="AlphaFoldDB" id="A0A2U1LB52"/>
<evidence type="ECO:0000313" key="3">
    <source>
        <dbReference type="EMBL" id="PWA46229.1"/>
    </source>
</evidence>
<name>A0A2U1LB52_ARTAN</name>
<sequence length="370" mass="41234">MFQLIISPKALLSHGFGTNVKVNKQAVLVLVKRDLFFGSKTRSVVLCNAGLEREAEMVLEREIVRFMEMSKRPNEFPSRKELLDGGRSDLVDAIVKKGGWMAFGWDGFEDGNECDRNEFDDVKDVDTRVDSSLSCCSSSNEFASSLGRSVETVVQEDAGIEGILHRLEKHRSLSFGISKQDNGNCIDVSSKPNDGHNGYVLPNAAAETSRGEKPKDIKSQLQQMQLELSSALCLLRSKSEAPNPEGHKSSSTKLHQLSDAWEFQENEIMNAKNRLRSIRGELAVLEGKMTMSINEAQKMLKAKQRGVDAGSRTLHLQTTYIIWPNSASEVHLAGSFDGWTTQRKMKRSQTGVFSLSMKLYPGRYEVVNLP</sequence>
<protein>
    <recommendedName>
        <fullName evidence="2">AMP-activated protein kinase glycogen-binding domain-containing protein</fullName>
    </recommendedName>
</protein>
<comment type="caution">
    <text evidence="3">The sequence shown here is derived from an EMBL/GenBank/DDBJ whole genome shotgun (WGS) entry which is preliminary data.</text>
</comment>
<dbReference type="STRING" id="35608.A0A2U1LB52"/>
<dbReference type="EMBL" id="PKPP01010386">
    <property type="protein sequence ID" value="PWA46229.1"/>
    <property type="molecule type" value="Genomic_DNA"/>
</dbReference>
<feature type="coiled-coil region" evidence="1">
    <location>
        <begin position="254"/>
        <end position="288"/>
    </location>
</feature>
<dbReference type="Gene3D" id="2.60.40.10">
    <property type="entry name" value="Immunoglobulins"/>
    <property type="match status" value="1"/>
</dbReference>
<evidence type="ECO:0000313" key="4">
    <source>
        <dbReference type="Proteomes" id="UP000245207"/>
    </source>
</evidence>
<dbReference type="Proteomes" id="UP000245207">
    <property type="component" value="Unassembled WGS sequence"/>
</dbReference>
<dbReference type="SUPFAM" id="SSF81296">
    <property type="entry name" value="E set domains"/>
    <property type="match status" value="1"/>
</dbReference>
<proteinExistence type="predicted"/>
<accession>A0A2U1LB52</accession>
<dbReference type="Pfam" id="PF16561">
    <property type="entry name" value="AMPK1_CBM"/>
    <property type="match status" value="1"/>
</dbReference>
<dbReference type="InterPro" id="IPR013783">
    <property type="entry name" value="Ig-like_fold"/>
</dbReference>
<dbReference type="InterPro" id="IPR014756">
    <property type="entry name" value="Ig_E-set"/>
</dbReference>
<dbReference type="PANTHER" id="PTHR47434:SF1">
    <property type="entry name" value="PROTEIN PTST HOMOLOG 2, CHLOROPLASTIC"/>
    <property type="match status" value="1"/>
</dbReference>
<dbReference type="OrthoDB" id="531008at2759"/>
<feature type="domain" description="AMP-activated protein kinase glycogen-binding" evidence="2">
    <location>
        <begin position="319"/>
        <end position="365"/>
    </location>
</feature>
<evidence type="ECO:0000256" key="1">
    <source>
        <dbReference type="SAM" id="Coils"/>
    </source>
</evidence>
<keyword evidence="4" id="KW-1185">Reference proteome</keyword>
<dbReference type="PANTHER" id="PTHR47434">
    <property type="entry name" value="PROTEIN PTST HOMOLOG 3, CHLOROPLASTIC"/>
    <property type="match status" value="1"/>
</dbReference>
<gene>
    <name evidence="3" type="ORF">CTI12_AA511050</name>
</gene>
<evidence type="ECO:0000259" key="2">
    <source>
        <dbReference type="Pfam" id="PF16561"/>
    </source>
</evidence>
<reference evidence="3 4" key="1">
    <citation type="journal article" date="2018" name="Mol. Plant">
        <title>The genome of Artemisia annua provides insight into the evolution of Asteraceae family and artemisinin biosynthesis.</title>
        <authorList>
            <person name="Shen Q."/>
            <person name="Zhang L."/>
            <person name="Liao Z."/>
            <person name="Wang S."/>
            <person name="Yan T."/>
            <person name="Shi P."/>
            <person name="Liu M."/>
            <person name="Fu X."/>
            <person name="Pan Q."/>
            <person name="Wang Y."/>
            <person name="Lv Z."/>
            <person name="Lu X."/>
            <person name="Zhang F."/>
            <person name="Jiang W."/>
            <person name="Ma Y."/>
            <person name="Chen M."/>
            <person name="Hao X."/>
            <person name="Li L."/>
            <person name="Tang Y."/>
            <person name="Lv G."/>
            <person name="Zhou Y."/>
            <person name="Sun X."/>
            <person name="Brodelius P.E."/>
            <person name="Rose J.K.C."/>
            <person name="Tang K."/>
        </authorList>
    </citation>
    <scope>NUCLEOTIDE SEQUENCE [LARGE SCALE GENOMIC DNA]</scope>
    <source>
        <strain evidence="4">cv. Huhao1</strain>
        <tissue evidence="3">Leaf</tissue>
    </source>
</reference>